<evidence type="ECO:0000256" key="1">
    <source>
        <dbReference type="ARBA" id="ARBA00004196"/>
    </source>
</evidence>
<dbReference type="GeneID" id="94368828"/>
<dbReference type="InterPro" id="IPR000866">
    <property type="entry name" value="AhpC/TSA"/>
</dbReference>
<dbReference type="CDD" id="cd02966">
    <property type="entry name" value="TlpA_like_family"/>
    <property type="match status" value="1"/>
</dbReference>
<dbReference type="EMBL" id="BMWY01000002">
    <property type="protein sequence ID" value="GGZ51476.1"/>
    <property type="molecule type" value="Genomic_DNA"/>
</dbReference>
<evidence type="ECO:0000259" key="5">
    <source>
        <dbReference type="PROSITE" id="PS51352"/>
    </source>
</evidence>
<keyword evidence="7" id="KW-1185">Reference proteome</keyword>
<dbReference type="InterPro" id="IPR013766">
    <property type="entry name" value="Thioredoxin_domain"/>
</dbReference>
<evidence type="ECO:0000313" key="7">
    <source>
        <dbReference type="Proteomes" id="UP000615593"/>
    </source>
</evidence>
<keyword evidence="2" id="KW-0201">Cytochrome c-type biogenesis</keyword>
<dbReference type="PROSITE" id="PS51352">
    <property type="entry name" value="THIOREDOXIN_2"/>
    <property type="match status" value="1"/>
</dbReference>
<feature type="domain" description="Thioredoxin" evidence="5">
    <location>
        <begin position="235"/>
        <end position="375"/>
    </location>
</feature>
<dbReference type="Pfam" id="PF14289">
    <property type="entry name" value="DUF4369"/>
    <property type="match status" value="1"/>
</dbReference>
<name>A0ABQ3BN29_9FLAO</name>
<dbReference type="PANTHER" id="PTHR42852">
    <property type="entry name" value="THIOL:DISULFIDE INTERCHANGE PROTEIN DSBE"/>
    <property type="match status" value="1"/>
</dbReference>
<dbReference type="InterPro" id="IPR036249">
    <property type="entry name" value="Thioredoxin-like_sf"/>
</dbReference>
<dbReference type="InterPro" id="IPR025380">
    <property type="entry name" value="DUF4369"/>
</dbReference>
<evidence type="ECO:0000256" key="4">
    <source>
        <dbReference type="ARBA" id="ARBA00023284"/>
    </source>
</evidence>
<accession>A0ABQ3BN29</accession>
<gene>
    <name evidence="6" type="ORF">GCM10008088_11640</name>
</gene>
<dbReference type="SUPFAM" id="SSF52833">
    <property type="entry name" value="Thioredoxin-like"/>
    <property type="match status" value="1"/>
</dbReference>
<sequence>MKKLFVIALAAFAVACQDNNKESNEPTFKGSISNVEDSTAIYLSQLGNTGQPQAIDTVMVKDGKFEIDLPKVDFETLNILTLEGGRGNVVFINENEPITATVYKDSLRSSKVEGGKSNQLFNDYVSEIMSLRKEMQKMVEQYQANNPNLRQNPALMQEIQQKQKELQENNTGKFQKMISENPQSLVSALILSDMMNGKSLSNNEFKELFENLDEEVKNSEIGKQLNETIQKASATAVGSKAPEFSAPTPEGEQLALKDALGKITIVDFWASWCKPCRIENPNVVKLYNEYHDKGLNIIGVSLDKNGQKDKWLKAIEDDGLTWQHVSNLQYWQGPVAQLYNVRSIPATFILDENGVIIAKDLRGEALRAKVSEMLD</sequence>
<dbReference type="RefSeq" id="WP_027883667.1">
    <property type="nucleotide sequence ID" value="NZ_BMWY01000002.1"/>
</dbReference>
<dbReference type="PANTHER" id="PTHR42852:SF6">
    <property type="entry name" value="THIOL:DISULFIDE INTERCHANGE PROTEIN DSBE"/>
    <property type="match status" value="1"/>
</dbReference>
<dbReference type="Proteomes" id="UP000615593">
    <property type="component" value="Unassembled WGS sequence"/>
</dbReference>
<dbReference type="Pfam" id="PF00578">
    <property type="entry name" value="AhpC-TSA"/>
    <property type="match status" value="1"/>
</dbReference>
<comment type="subcellular location">
    <subcellularLocation>
        <location evidence="1">Cell envelope</location>
    </subcellularLocation>
</comment>
<keyword evidence="3" id="KW-1015">Disulfide bond</keyword>
<proteinExistence type="predicted"/>
<dbReference type="Gene3D" id="3.40.30.10">
    <property type="entry name" value="Glutaredoxin"/>
    <property type="match status" value="1"/>
</dbReference>
<protein>
    <submittedName>
        <fullName evidence="6">Thiol:disulfide interchange protein</fullName>
    </submittedName>
</protein>
<keyword evidence="4" id="KW-0676">Redox-active center</keyword>
<reference evidence="7" key="1">
    <citation type="journal article" date="2019" name="Int. J. Syst. Evol. Microbiol.">
        <title>The Global Catalogue of Microorganisms (GCM) 10K type strain sequencing project: providing services to taxonomists for standard genome sequencing and annotation.</title>
        <authorList>
            <consortium name="The Broad Institute Genomics Platform"/>
            <consortium name="The Broad Institute Genome Sequencing Center for Infectious Disease"/>
            <person name="Wu L."/>
            <person name="Ma J."/>
        </authorList>
    </citation>
    <scope>NUCLEOTIDE SEQUENCE [LARGE SCALE GENOMIC DNA]</scope>
    <source>
        <strain evidence="7">KCTC 12708</strain>
    </source>
</reference>
<evidence type="ECO:0000256" key="3">
    <source>
        <dbReference type="ARBA" id="ARBA00023157"/>
    </source>
</evidence>
<comment type="caution">
    <text evidence="6">The sequence shown here is derived from an EMBL/GenBank/DDBJ whole genome shotgun (WGS) entry which is preliminary data.</text>
</comment>
<evidence type="ECO:0000256" key="2">
    <source>
        <dbReference type="ARBA" id="ARBA00022748"/>
    </source>
</evidence>
<organism evidence="6 7">
    <name type="scientific">Mesonia mobilis</name>
    <dbReference type="NCBI Taxonomy" id="369791"/>
    <lineage>
        <taxon>Bacteria</taxon>
        <taxon>Pseudomonadati</taxon>
        <taxon>Bacteroidota</taxon>
        <taxon>Flavobacteriia</taxon>
        <taxon>Flavobacteriales</taxon>
        <taxon>Flavobacteriaceae</taxon>
        <taxon>Mesonia</taxon>
    </lineage>
</organism>
<evidence type="ECO:0000313" key="6">
    <source>
        <dbReference type="EMBL" id="GGZ51476.1"/>
    </source>
</evidence>
<dbReference type="PROSITE" id="PS51257">
    <property type="entry name" value="PROKAR_LIPOPROTEIN"/>
    <property type="match status" value="1"/>
</dbReference>
<dbReference type="InterPro" id="IPR050553">
    <property type="entry name" value="Thioredoxin_ResA/DsbE_sf"/>
</dbReference>